<keyword evidence="10" id="KW-0378">Hydrolase</keyword>
<keyword evidence="11" id="KW-1185">Reference proteome</keyword>
<keyword evidence="4" id="KW-0862">Zinc</keyword>
<dbReference type="GO" id="GO:0046872">
    <property type="term" value="F:metal ion binding"/>
    <property type="evidence" value="ECO:0007669"/>
    <property type="project" value="UniProtKB-KW"/>
</dbReference>
<evidence type="ECO:0000256" key="1">
    <source>
        <dbReference type="ARBA" id="ARBA00005871"/>
    </source>
</evidence>
<comment type="catalytic activity">
    <reaction evidence="6">
        <text>6-methylsalicylate + H(+) = 3-methylphenol + CO2</text>
        <dbReference type="Rhea" id="RHEA:23112"/>
        <dbReference type="ChEBI" id="CHEBI:15378"/>
        <dbReference type="ChEBI" id="CHEBI:16526"/>
        <dbReference type="ChEBI" id="CHEBI:17231"/>
        <dbReference type="ChEBI" id="CHEBI:36658"/>
        <dbReference type="EC" id="4.1.1.52"/>
    </reaction>
    <physiologicalReaction direction="left-to-right" evidence="6">
        <dbReference type="Rhea" id="RHEA:23113"/>
    </physiologicalReaction>
</comment>
<dbReference type="GO" id="GO:0019748">
    <property type="term" value="P:secondary metabolic process"/>
    <property type="evidence" value="ECO:0007669"/>
    <property type="project" value="TreeGrafter"/>
</dbReference>
<keyword evidence="3 8" id="KW-0210">Decarboxylase</keyword>
<dbReference type="GO" id="GO:0005829">
    <property type="term" value="C:cytosol"/>
    <property type="evidence" value="ECO:0007669"/>
    <property type="project" value="TreeGrafter"/>
</dbReference>
<dbReference type="Pfam" id="PF04909">
    <property type="entry name" value="Amidohydro_2"/>
    <property type="match status" value="1"/>
</dbReference>
<accession>A0A5N5WI18</accession>
<evidence type="ECO:0000313" key="11">
    <source>
        <dbReference type="Proteomes" id="UP000326565"/>
    </source>
</evidence>
<keyword evidence="5 8" id="KW-0456">Lyase</keyword>
<evidence type="ECO:0000313" key="10">
    <source>
        <dbReference type="EMBL" id="KAB8067899.1"/>
    </source>
</evidence>
<dbReference type="Proteomes" id="UP000326565">
    <property type="component" value="Unassembled WGS sequence"/>
</dbReference>
<evidence type="ECO:0000259" key="9">
    <source>
        <dbReference type="Pfam" id="PF04909"/>
    </source>
</evidence>
<evidence type="ECO:0000256" key="5">
    <source>
        <dbReference type="ARBA" id="ARBA00023239"/>
    </source>
</evidence>
<gene>
    <name evidence="10" type="ORF">BDV29DRAFT_199787</name>
</gene>
<protein>
    <recommendedName>
        <fullName evidence="7">6-methylsalicylate decarboxylase</fullName>
        <ecNumber evidence="7">4.1.1.52</ecNumber>
    </recommendedName>
</protein>
<proteinExistence type="inferred from homology"/>
<dbReference type="GO" id="GO:0016787">
    <property type="term" value="F:hydrolase activity"/>
    <property type="evidence" value="ECO:0007669"/>
    <property type="project" value="UniProtKB-KW"/>
</dbReference>
<evidence type="ECO:0000256" key="6">
    <source>
        <dbReference type="ARBA" id="ARBA00036832"/>
    </source>
</evidence>
<dbReference type="AlphaFoldDB" id="A0A5N5WI18"/>
<sequence length="320" mass="36406">MTNNRIDVHHHFVPDFWREAMDSNGGDPCGWPTPAWSLEQDEKSNRRFNITTTILSITAPGVCVIPDRQERAKLARRVNEYAAQLREAEPKKYGFFAVLPDLLDKEDTIEEIRYSLDVLKADGVILYTRYRTDNHYLGHAAFKDIWAELDKRSAVVFVHPTHPVSTTLISGIPQSVMQYPLETTLSAFDMIVNKTVRTYKNCKIILSHGGGALPYMIQRPASALPRNKQEHEAFIDDARSFYFDIALCGGDAPLTILEKFAKPGHLLFGSDIPYADDKIVAYHVDRFNAFEFKDTKLAREVNWENALKLFPRFSGNTQAP</sequence>
<evidence type="ECO:0000256" key="2">
    <source>
        <dbReference type="ARBA" id="ARBA00022723"/>
    </source>
</evidence>
<dbReference type="EMBL" id="ML732433">
    <property type="protein sequence ID" value="KAB8067899.1"/>
    <property type="molecule type" value="Genomic_DNA"/>
</dbReference>
<dbReference type="PANTHER" id="PTHR21240">
    <property type="entry name" value="2-AMINO-3-CARBOXYLMUCONATE-6-SEMIALDEHYDE DECARBOXYLASE"/>
    <property type="match status" value="1"/>
</dbReference>
<dbReference type="SUPFAM" id="SSF51556">
    <property type="entry name" value="Metallo-dependent hydrolases"/>
    <property type="match status" value="1"/>
</dbReference>
<dbReference type="InterPro" id="IPR032466">
    <property type="entry name" value="Metal_Hydrolase"/>
</dbReference>
<dbReference type="Gene3D" id="3.20.20.140">
    <property type="entry name" value="Metal-dependent hydrolases"/>
    <property type="match status" value="1"/>
</dbReference>
<dbReference type="GO" id="GO:0047596">
    <property type="term" value="F:6-methylsalicylate decarboxylase activity"/>
    <property type="evidence" value="ECO:0007669"/>
    <property type="project" value="UniProtKB-EC"/>
</dbReference>
<name>A0A5N5WI18_9EURO</name>
<feature type="domain" description="Amidohydrolase-related" evidence="9">
    <location>
        <begin position="6"/>
        <end position="311"/>
    </location>
</feature>
<organism evidence="10 11">
    <name type="scientific">Aspergillus leporis</name>
    <dbReference type="NCBI Taxonomy" id="41062"/>
    <lineage>
        <taxon>Eukaryota</taxon>
        <taxon>Fungi</taxon>
        <taxon>Dikarya</taxon>
        <taxon>Ascomycota</taxon>
        <taxon>Pezizomycotina</taxon>
        <taxon>Eurotiomycetes</taxon>
        <taxon>Eurotiomycetidae</taxon>
        <taxon>Eurotiales</taxon>
        <taxon>Aspergillaceae</taxon>
        <taxon>Aspergillus</taxon>
        <taxon>Aspergillus subgen. Circumdati</taxon>
    </lineage>
</organism>
<dbReference type="PANTHER" id="PTHR21240:SF29">
    <property type="entry name" value="AMIDOHYDROLASE-RELATED DOMAIN-CONTAINING PROTEIN"/>
    <property type="match status" value="1"/>
</dbReference>
<dbReference type="InterPro" id="IPR006680">
    <property type="entry name" value="Amidohydro-rel"/>
</dbReference>
<dbReference type="EC" id="4.1.1.52" evidence="7"/>
<keyword evidence="2" id="KW-0479">Metal-binding</keyword>
<evidence type="ECO:0000256" key="7">
    <source>
        <dbReference type="ARBA" id="ARBA00038889"/>
    </source>
</evidence>
<evidence type="ECO:0000256" key="3">
    <source>
        <dbReference type="ARBA" id="ARBA00022793"/>
    </source>
</evidence>
<reference evidence="10 11" key="1">
    <citation type="submission" date="2019-04" db="EMBL/GenBank/DDBJ databases">
        <title>Friends and foes A comparative genomics study of 23 Aspergillus species from section Flavi.</title>
        <authorList>
            <consortium name="DOE Joint Genome Institute"/>
            <person name="Kjaerbolling I."/>
            <person name="Vesth T."/>
            <person name="Frisvad J.C."/>
            <person name="Nybo J.L."/>
            <person name="Theobald S."/>
            <person name="Kildgaard S."/>
            <person name="Isbrandt T."/>
            <person name="Kuo A."/>
            <person name="Sato A."/>
            <person name="Lyhne E.K."/>
            <person name="Kogle M.E."/>
            <person name="Wiebenga A."/>
            <person name="Kun R.S."/>
            <person name="Lubbers R.J."/>
            <person name="Makela M.R."/>
            <person name="Barry K."/>
            <person name="Chovatia M."/>
            <person name="Clum A."/>
            <person name="Daum C."/>
            <person name="Haridas S."/>
            <person name="He G."/>
            <person name="LaButti K."/>
            <person name="Lipzen A."/>
            <person name="Mondo S."/>
            <person name="Riley R."/>
            <person name="Salamov A."/>
            <person name="Simmons B.A."/>
            <person name="Magnuson J.K."/>
            <person name="Henrissat B."/>
            <person name="Mortensen U.H."/>
            <person name="Larsen T.O."/>
            <person name="Devries R.P."/>
            <person name="Grigoriev I.V."/>
            <person name="Machida M."/>
            <person name="Baker S.E."/>
            <person name="Andersen M.R."/>
        </authorList>
    </citation>
    <scope>NUCLEOTIDE SEQUENCE [LARGE SCALE GENOMIC DNA]</scope>
    <source>
        <strain evidence="10 11">CBS 151.66</strain>
    </source>
</reference>
<dbReference type="OrthoDB" id="2832284at2759"/>
<evidence type="ECO:0000256" key="8">
    <source>
        <dbReference type="RuleBase" id="RU366045"/>
    </source>
</evidence>
<comment type="similarity">
    <text evidence="1">Belongs to the metallo-dependent hydrolases superfamily. ACMSD family.</text>
</comment>
<evidence type="ECO:0000256" key="4">
    <source>
        <dbReference type="ARBA" id="ARBA00022833"/>
    </source>
</evidence>
<dbReference type="InterPro" id="IPR032465">
    <property type="entry name" value="ACMSD"/>
</dbReference>